<gene>
    <name evidence="2" type="ORF">GOBAR_AA09871</name>
</gene>
<protein>
    <submittedName>
        <fullName evidence="2">Uncharacterized protein</fullName>
    </submittedName>
</protein>
<dbReference type="AlphaFoldDB" id="A0A2P5Y583"/>
<keyword evidence="1" id="KW-0812">Transmembrane</keyword>
<evidence type="ECO:0000313" key="2">
    <source>
        <dbReference type="EMBL" id="PPS10749.1"/>
    </source>
</evidence>
<sequence>MQKKVKKKETFESKRKLLIISKKQLYGRHVNDIFLIENSEVPGTSNVATIDTTPSSQPWVAIQGQVFKIMLLYALKMHAIYLSSSYLFTNVLVGRLMEH</sequence>
<name>A0A2P5Y583_GOSBA</name>
<evidence type="ECO:0000313" key="3">
    <source>
        <dbReference type="Proteomes" id="UP000239757"/>
    </source>
</evidence>
<evidence type="ECO:0000256" key="1">
    <source>
        <dbReference type="SAM" id="Phobius"/>
    </source>
</evidence>
<accession>A0A2P5Y583</accession>
<dbReference type="Proteomes" id="UP000239757">
    <property type="component" value="Unassembled WGS sequence"/>
</dbReference>
<organism evidence="2 3">
    <name type="scientific">Gossypium barbadense</name>
    <name type="common">Sea Island cotton</name>
    <name type="synonym">Hibiscus barbadensis</name>
    <dbReference type="NCBI Taxonomy" id="3634"/>
    <lineage>
        <taxon>Eukaryota</taxon>
        <taxon>Viridiplantae</taxon>
        <taxon>Streptophyta</taxon>
        <taxon>Embryophyta</taxon>
        <taxon>Tracheophyta</taxon>
        <taxon>Spermatophyta</taxon>
        <taxon>Magnoliopsida</taxon>
        <taxon>eudicotyledons</taxon>
        <taxon>Gunneridae</taxon>
        <taxon>Pentapetalae</taxon>
        <taxon>rosids</taxon>
        <taxon>malvids</taxon>
        <taxon>Malvales</taxon>
        <taxon>Malvaceae</taxon>
        <taxon>Malvoideae</taxon>
        <taxon>Gossypium</taxon>
    </lineage>
</organism>
<keyword evidence="1" id="KW-1133">Transmembrane helix</keyword>
<dbReference type="EMBL" id="KZ663682">
    <property type="protein sequence ID" value="PPS10749.1"/>
    <property type="molecule type" value="Genomic_DNA"/>
</dbReference>
<feature type="transmembrane region" description="Helical" evidence="1">
    <location>
        <begin position="79"/>
        <end position="97"/>
    </location>
</feature>
<keyword evidence="1" id="KW-0472">Membrane</keyword>
<reference evidence="2 3" key="1">
    <citation type="submission" date="2015-01" db="EMBL/GenBank/DDBJ databases">
        <title>Genome of allotetraploid Gossypium barbadense reveals genomic plasticity and fiber elongation in cotton evolution.</title>
        <authorList>
            <person name="Chen X."/>
            <person name="Liu X."/>
            <person name="Zhao B."/>
            <person name="Zheng H."/>
            <person name="Hu Y."/>
            <person name="Lu G."/>
            <person name="Yang C."/>
            <person name="Chen J."/>
            <person name="Shan C."/>
            <person name="Zhang L."/>
            <person name="Zhou Y."/>
            <person name="Wang L."/>
            <person name="Guo W."/>
            <person name="Bai Y."/>
            <person name="Ruan J."/>
            <person name="Shangguan X."/>
            <person name="Mao Y."/>
            <person name="Jiang J."/>
            <person name="Zhu Y."/>
            <person name="Lei J."/>
            <person name="Kang H."/>
            <person name="Chen S."/>
            <person name="He X."/>
            <person name="Wang R."/>
            <person name="Wang Y."/>
            <person name="Chen J."/>
            <person name="Wang L."/>
            <person name="Yu S."/>
            <person name="Wang B."/>
            <person name="Wei J."/>
            <person name="Song S."/>
            <person name="Lu X."/>
            <person name="Gao Z."/>
            <person name="Gu W."/>
            <person name="Deng X."/>
            <person name="Ma D."/>
            <person name="Wang S."/>
            <person name="Liang W."/>
            <person name="Fang L."/>
            <person name="Cai C."/>
            <person name="Zhu X."/>
            <person name="Zhou B."/>
            <person name="Zhang Y."/>
            <person name="Chen Z."/>
            <person name="Xu S."/>
            <person name="Zhu R."/>
            <person name="Wang S."/>
            <person name="Zhang T."/>
            <person name="Zhao G."/>
        </authorList>
    </citation>
    <scope>NUCLEOTIDE SEQUENCE [LARGE SCALE GENOMIC DNA]</scope>
    <source>
        <strain evidence="3">cv. Xinhai21</strain>
        <tissue evidence="2">Leaf</tissue>
    </source>
</reference>
<proteinExistence type="predicted"/>